<dbReference type="NCBIfam" id="NF047558">
    <property type="entry name" value="TPR_END_plus"/>
    <property type="match status" value="1"/>
</dbReference>
<evidence type="ECO:0000313" key="4">
    <source>
        <dbReference type="Proteomes" id="UP000663090"/>
    </source>
</evidence>
<feature type="signal peptide" evidence="2">
    <location>
        <begin position="1"/>
        <end position="22"/>
    </location>
</feature>
<sequence length="325" mass="35045">MRRLVVLLAALNLVACAHGGGAAPESSGTSEVGVQKAPPLTVEATPEARKAAAEADGLSRRGESEPSLPLYRVAWEGGVRTKDLAYNAACAAALAKAPDEALVWLGRAVDEGFDNAKHMKSDPDLVSLRELPGYAPLEQKVATAEAKLYEAANPELRDELLRRMDEDQEVRNALMASNFKDEAAKAKLREVDARNTVWLKGIIAKAGWPGHEVVGVRGSFAAWLLVQHADQDVAFQSEVLPMLEKAVARGEGSAKNLAYLTDRVAVNTGKPQRYGTQLEEVNGRMVPKTLEDPAGVDARRKAVGLGTLEEYIQGFERMRAASQKP</sequence>
<protein>
    <recommendedName>
        <fullName evidence="5">Lipoprotein</fullName>
    </recommendedName>
</protein>
<reference evidence="3 4" key="1">
    <citation type="submission" date="2021-02" db="EMBL/GenBank/DDBJ databases">
        <title>De Novo genome assembly of isolated myxobacteria.</title>
        <authorList>
            <person name="Stevens D.C."/>
        </authorList>
    </citation>
    <scope>NUCLEOTIDE SEQUENCE [LARGE SCALE GENOMIC DNA]</scope>
    <source>
        <strain evidence="3 4">SCHIC003</strain>
    </source>
</reference>
<gene>
    <name evidence="3" type="ORF">JY572_20305</name>
</gene>
<dbReference type="Proteomes" id="UP000663090">
    <property type="component" value="Chromosome"/>
</dbReference>
<dbReference type="InterPro" id="IPR046732">
    <property type="entry name" value="DUF6624"/>
</dbReference>
<organism evidence="3 4">
    <name type="scientific">Myxococcus landrumensis</name>
    <dbReference type="NCBI Taxonomy" id="2813577"/>
    <lineage>
        <taxon>Bacteria</taxon>
        <taxon>Pseudomonadati</taxon>
        <taxon>Myxococcota</taxon>
        <taxon>Myxococcia</taxon>
        <taxon>Myxococcales</taxon>
        <taxon>Cystobacterineae</taxon>
        <taxon>Myxococcaceae</taxon>
        <taxon>Myxococcus</taxon>
    </lineage>
</organism>
<name>A0ABX7MWL9_9BACT</name>
<keyword evidence="4" id="KW-1185">Reference proteome</keyword>
<evidence type="ECO:0000313" key="3">
    <source>
        <dbReference type="EMBL" id="QSQ10781.1"/>
    </source>
</evidence>
<feature type="compositionally biased region" description="Basic and acidic residues" evidence="1">
    <location>
        <begin position="46"/>
        <end position="64"/>
    </location>
</feature>
<feature type="chain" id="PRO_5045344299" description="Lipoprotein" evidence="2">
    <location>
        <begin position="23"/>
        <end position="325"/>
    </location>
</feature>
<proteinExistence type="predicted"/>
<evidence type="ECO:0000256" key="1">
    <source>
        <dbReference type="SAM" id="MobiDB-lite"/>
    </source>
</evidence>
<evidence type="ECO:0008006" key="5">
    <source>
        <dbReference type="Google" id="ProtNLM"/>
    </source>
</evidence>
<dbReference type="EMBL" id="CP071091">
    <property type="protein sequence ID" value="QSQ10781.1"/>
    <property type="molecule type" value="Genomic_DNA"/>
</dbReference>
<accession>A0ABX7MWL9</accession>
<feature type="region of interest" description="Disordered" evidence="1">
    <location>
        <begin position="22"/>
        <end position="64"/>
    </location>
</feature>
<keyword evidence="2" id="KW-0732">Signal</keyword>
<evidence type="ECO:0000256" key="2">
    <source>
        <dbReference type="SAM" id="SignalP"/>
    </source>
</evidence>
<dbReference type="RefSeq" id="WP_206712548.1">
    <property type="nucleotide sequence ID" value="NZ_CP071091.1"/>
</dbReference>
<dbReference type="Pfam" id="PF20329">
    <property type="entry name" value="DUF6624"/>
    <property type="match status" value="1"/>
</dbReference>